<comment type="cofactor">
    <cofactor evidence="1">
        <name>a divalent metal cation</name>
        <dbReference type="ChEBI" id="CHEBI:60240"/>
    </cofactor>
</comment>
<keyword evidence="10" id="KW-1185">Reference proteome</keyword>
<dbReference type="OrthoDB" id="6510620at2759"/>
<dbReference type="AlphaFoldDB" id="A0A4Y2FZZ0"/>
<keyword evidence="7" id="KW-0539">Nucleus</keyword>
<evidence type="ECO:0000256" key="1">
    <source>
        <dbReference type="ARBA" id="ARBA00001968"/>
    </source>
</evidence>
<sequence>MTDDDLSYLDDIESLEILEIIERRMRSVHPDRANDLDCMDNVSFRSRYRLNKDTAESLIQMLDDTLSAPSEKNYALSSTEKVLIALRYYATGSFQLVLGDLAKVSQSSASRAINDVSKALASLRPNYIRLPQTGLELRQVSQEFYRNSGFPAVYGAIDCSHIPIINPGGDLAEVAVLENEVPPEYHLVGDNGYACRSYLLTPFLDPSTPQEIRYNVAHKAARNVVERQYGIMKRRFACLATSLRCSLQNAMTVIVAIAVLHNIALQMDDVFEEIIEEEDDEGNTPTVANHAAGLAKRNALLSTFFNN</sequence>
<proteinExistence type="inferred from homology"/>
<evidence type="ECO:0000256" key="2">
    <source>
        <dbReference type="ARBA" id="ARBA00004123"/>
    </source>
</evidence>
<evidence type="ECO:0000313" key="10">
    <source>
        <dbReference type="Proteomes" id="UP000499080"/>
    </source>
</evidence>
<dbReference type="Pfam" id="PF13359">
    <property type="entry name" value="DDE_Tnp_4"/>
    <property type="match status" value="1"/>
</dbReference>
<protein>
    <submittedName>
        <fullName evidence="9">Nuclease HARBI1</fullName>
    </submittedName>
</protein>
<dbReference type="EMBL" id="BGPR01001092">
    <property type="protein sequence ID" value="GBM45224.1"/>
    <property type="molecule type" value="Genomic_DNA"/>
</dbReference>
<dbReference type="PANTHER" id="PTHR22930:SF289">
    <property type="entry name" value="DDE TNP4 DOMAIN-CONTAINING PROTEIN-RELATED"/>
    <property type="match status" value="1"/>
</dbReference>
<comment type="similarity">
    <text evidence="3">Belongs to the HARBI1 family.</text>
</comment>
<dbReference type="PANTHER" id="PTHR22930">
    <property type="match status" value="1"/>
</dbReference>
<dbReference type="GO" id="GO:0016787">
    <property type="term" value="F:hydrolase activity"/>
    <property type="evidence" value="ECO:0007669"/>
    <property type="project" value="UniProtKB-KW"/>
</dbReference>
<keyword evidence="6" id="KW-0378">Hydrolase</keyword>
<dbReference type="GO" id="GO:0004518">
    <property type="term" value="F:nuclease activity"/>
    <property type="evidence" value="ECO:0007669"/>
    <property type="project" value="UniProtKB-KW"/>
</dbReference>
<name>A0A4Y2FZZ0_ARAVE</name>
<keyword evidence="4" id="KW-0540">Nuclease</keyword>
<dbReference type="InterPro" id="IPR027806">
    <property type="entry name" value="HARBI1_dom"/>
</dbReference>
<comment type="caution">
    <text evidence="9">The sequence shown here is derived from an EMBL/GenBank/DDBJ whole genome shotgun (WGS) entry which is preliminary data.</text>
</comment>
<reference evidence="9 10" key="1">
    <citation type="journal article" date="2019" name="Sci. Rep.">
        <title>Orb-weaving spider Araneus ventricosus genome elucidates the spidroin gene catalogue.</title>
        <authorList>
            <person name="Kono N."/>
            <person name="Nakamura H."/>
            <person name="Ohtoshi R."/>
            <person name="Moran D.A.P."/>
            <person name="Shinohara A."/>
            <person name="Yoshida Y."/>
            <person name="Fujiwara M."/>
            <person name="Mori M."/>
            <person name="Tomita M."/>
            <person name="Arakawa K."/>
        </authorList>
    </citation>
    <scope>NUCLEOTIDE SEQUENCE [LARGE SCALE GENOMIC DNA]</scope>
</reference>
<evidence type="ECO:0000256" key="3">
    <source>
        <dbReference type="ARBA" id="ARBA00006958"/>
    </source>
</evidence>
<keyword evidence="5" id="KW-0479">Metal-binding</keyword>
<evidence type="ECO:0000256" key="4">
    <source>
        <dbReference type="ARBA" id="ARBA00022722"/>
    </source>
</evidence>
<dbReference type="GO" id="GO:0005634">
    <property type="term" value="C:nucleus"/>
    <property type="evidence" value="ECO:0007669"/>
    <property type="project" value="UniProtKB-SubCell"/>
</dbReference>
<dbReference type="GO" id="GO:0046872">
    <property type="term" value="F:metal ion binding"/>
    <property type="evidence" value="ECO:0007669"/>
    <property type="project" value="UniProtKB-KW"/>
</dbReference>
<feature type="domain" description="DDE Tnp4" evidence="8">
    <location>
        <begin position="177"/>
        <end position="262"/>
    </location>
</feature>
<evidence type="ECO:0000256" key="5">
    <source>
        <dbReference type="ARBA" id="ARBA00022723"/>
    </source>
</evidence>
<gene>
    <name evidence="9" type="primary">HARBI1_1</name>
    <name evidence="9" type="ORF">AVEN_63834_1</name>
</gene>
<evidence type="ECO:0000313" key="9">
    <source>
        <dbReference type="EMBL" id="GBM45224.1"/>
    </source>
</evidence>
<organism evidence="9 10">
    <name type="scientific">Araneus ventricosus</name>
    <name type="common">Orbweaver spider</name>
    <name type="synonym">Epeira ventricosa</name>
    <dbReference type="NCBI Taxonomy" id="182803"/>
    <lineage>
        <taxon>Eukaryota</taxon>
        <taxon>Metazoa</taxon>
        <taxon>Ecdysozoa</taxon>
        <taxon>Arthropoda</taxon>
        <taxon>Chelicerata</taxon>
        <taxon>Arachnida</taxon>
        <taxon>Araneae</taxon>
        <taxon>Araneomorphae</taxon>
        <taxon>Entelegynae</taxon>
        <taxon>Araneoidea</taxon>
        <taxon>Araneidae</taxon>
        <taxon>Araneus</taxon>
    </lineage>
</organism>
<accession>A0A4Y2FZZ0</accession>
<evidence type="ECO:0000256" key="7">
    <source>
        <dbReference type="ARBA" id="ARBA00023242"/>
    </source>
</evidence>
<evidence type="ECO:0000259" key="8">
    <source>
        <dbReference type="Pfam" id="PF13359"/>
    </source>
</evidence>
<comment type="subcellular location">
    <subcellularLocation>
        <location evidence="2">Nucleus</location>
    </subcellularLocation>
</comment>
<evidence type="ECO:0000256" key="6">
    <source>
        <dbReference type="ARBA" id="ARBA00022801"/>
    </source>
</evidence>
<dbReference type="Proteomes" id="UP000499080">
    <property type="component" value="Unassembled WGS sequence"/>
</dbReference>
<dbReference type="InterPro" id="IPR045249">
    <property type="entry name" value="HARBI1-like"/>
</dbReference>